<sequence length="98" mass="11745">MQPYILIRHSTFKSWAIRFFKQYLALYDYRCNDVVPNQAHFLIIFRRDCAYIRLFTQCCSVDHLLVQEGDSLRAKWDVAWLCRSVRDCERYLSLLGCA</sequence>
<evidence type="ECO:0000313" key="2">
    <source>
        <dbReference type="Proteomes" id="UP000054485"/>
    </source>
</evidence>
<gene>
    <name evidence="1" type="ORF">CY34DRAFT_807874</name>
</gene>
<dbReference type="InParanoid" id="A0A0D0AZK4"/>
<dbReference type="EMBL" id="KN835329">
    <property type="protein sequence ID" value="KIK39762.1"/>
    <property type="molecule type" value="Genomic_DNA"/>
</dbReference>
<organism evidence="1 2">
    <name type="scientific">Suillus luteus UH-Slu-Lm8-n1</name>
    <dbReference type="NCBI Taxonomy" id="930992"/>
    <lineage>
        <taxon>Eukaryota</taxon>
        <taxon>Fungi</taxon>
        <taxon>Dikarya</taxon>
        <taxon>Basidiomycota</taxon>
        <taxon>Agaricomycotina</taxon>
        <taxon>Agaricomycetes</taxon>
        <taxon>Agaricomycetidae</taxon>
        <taxon>Boletales</taxon>
        <taxon>Suillineae</taxon>
        <taxon>Suillaceae</taxon>
        <taxon>Suillus</taxon>
    </lineage>
</organism>
<reference evidence="1 2" key="1">
    <citation type="submission" date="2014-04" db="EMBL/GenBank/DDBJ databases">
        <authorList>
            <consortium name="DOE Joint Genome Institute"/>
            <person name="Kuo A."/>
            <person name="Ruytinx J."/>
            <person name="Rineau F."/>
            <person name="Colpaert J."/>
            <person name="Kohler A."/>
            <person name="Nagy L.G."/>
            <person name="Floudas D."/>
            <person name="Copeland A."/>
            <person name="Barry K.W."/>
            <person name="Cichocki N."/>
            <person name="Veneault-Fourrey C."/>
            <person name="LaButti K."/>
            <person name="Lindquist E.A."/>
            <person name="Lipzen A."/>
            <person name="Lundell T."/>
            <person name="Morin E."/>
            <person name="Murat C."/>
            <person name="Sun H."/>
            <person name="Tunlid A."/>
            <person name="Henrissat B."/>
            <person name="Grigoriev I.V."/>
            <person name="Hibbett D.S."/>
            <person name="Martin F."/>
            <person name="Nordberg H.P."/>
            <person name="Cantor M.N."/>
            <person name="Hua S.X."/>
        </authorList>
    </citation>
    <scope>NUCLEOTIDE SEQUENCE [LARGE SCALE GENOMIC DNA]</scope>
    <source>
        <strain evidence="1 2">UH-Slu-Lm8-n1</strain>
    </source>
</reference>
<dbReference type="Proteomes" id="UP000054485">
    <property type="component" value="Unassembled WGS sequence"/>
</dbReference>
<dbReference type="HOGENOM" id="CLU_2335032_0_0_1"/>
<reference evidence="2" key="2">
    <citation type="submission" date="2015-01" db="EMBL/GenBank/DDBJ databases">
        <title>Evolutionary Origins and Diversification of the Mycorrhizal Mutualists.</title>
        <authorList>
            <consortium name="DOE Joint Genome Institute"/>
            <consortium name="Mycorrhizal Genomics Consortium"/>
            <person name="Kohler A."/>
            <person name="Kuo A."/>
            <person name="Nagy L.G."/>
            <person name="Floudas D."/>
            <person name="Copeland A."/>
            <person name="Barry K.W."/>
            <person name="Cichocki N."/>
            <person name="Veneault-Fourrey C."/>
            <person name="LaButti K."/>
            <person name="Lindquist E.A."/>
            <person name="Lipzen A."/>
            <person name="Lundell T."/>
            <person name="Morin E."/>
            <person name="Murat C."/>
            <person name="Riley R."/>
            <person name="Ohm R."/>
            <person name="Sun H."/>
            <person name="Tunlid A."/>
            <person name="Henrissat B."/>
            <person name="Grigoriev I.V."/>
            <person name="Hibbett D.S."/>
            <person name="Martin F."/>
        </authorList>
    </citation>
    <scope>NUCLEOTIDE SEQUENCE [LARGE SCALE GENOMIC DNA]</scope>
    <source>
        <strain evidence="2">UH-Slu-Lm8-n1</strain>
    </source>
</reference>
<dbReference type="AlphaFoldDB" id="A0A0D0AZK4"/>
<evidence type="ECO:0000313" key="1">
    <source>
        <dbReference type="EMBL" id="KIK39762.1"/>
    </source>
</evidence>
<name>A0A0D0AZK4_9AGAM</name>
<accession>A0A0D0AZK4</accession>
<keyword evidence="2" id="KW-1185">Reference proteome</keyword>
<protein>
    <submittedName>
        <fullName evidence="1">Uncharacterized protein</fullName>
    </submittedName>
</protein>
<proteinExistence type="predicted"/>